<name>A0A814LYZ9_9BILA</name>
<evidence type="ECO:0000313" key="4">
    <source>
        <dbReference type="Proteomes" id="UP000663829"/>
    </source>
</evidence>
<dbReference type="EMBL" id="CAJOBC010004744">
    <property type="protein sequence ID" value="CAF3839126.1"/>
    <property type="molecule type" value="Genomic_DNA"/>
</dbReference>
<dbReference type="Pfam" id="PF04087">
    <property type="entry name" value="DUF389"/>
    <property type="match status" value="1"/>
</dbReference>
<dbReference type="AlphaFoldDB" id="A0A814LYZ9"/>
<keyword evidence="1" id="KW-0472">Membrane</keyword>
<reference evidence="2" key="1">
    <citation type="submission" date="2021-02" db="EMBL/GenBank/DDBJ databases">
        <authorList>
            <person name="Nowell W R."/>
        </authorList>
    </citation>
    <scope>NUCLEOTIDE SEQUENCE</scope>
</reference>
<feature type="transmembrane region" description="Helical" evidence="1">
    <location>
        <begin position="379"/>
        <end position="404"/>
    </location>
</feature>
<evidence type="ECO:0000313" key="3">
    <source>
        <dbReference type="EMBL" id="CAF3839126.1"/>
    </source>
</evidence>
<keyword evidence="4" id="KW-1185">Reference proteome</keyword>
<dbReference type="Proteomes" id="UP000681722">
    <property type="component" value="Unassembled WGS sequence"/>
</dbReference>
<dbReference type="Proteomes" id="UP000663829">
    <property type="component" value="Unassembled WGS sequence"/>
</dbReference>
<accession>A0A814LYZ9</accession>
<evidence type="ECO:0000256" key="1">
    <source>
        <dbReference type="SAM" id="Phobius"/>
    </source>
</evidence>
<feature type="transmembrane region" description="Helical" evidence="1">
    <location>
        <begin position="353"/>
        <end position="372"/>
    </location>
</feature>
<keyword evidence="1" id="KW-0812">Transmembrane</keyword>
<dbReference type="PANTHER" id="PTHR20992">
    <property type="entry name" value="AT15442P-RELATED"/>
    <property type="match status" value="1"/>
</dbReference>
<feature type="transmembrane region" description="Helical" evidence="1">
    <location>
        <begin position="305"/>
        <end position="329"/>
    </location>
</feature>
<sequence>MSDCALFIIIVPNDIANETTQTLLTAVDNGRNNEGKPLVTDIPARTALVIPGSLTVPSVTVSPVPLEEMTSEELYIANMSGPSSQLPRPSTSREHSLCRCLKIYLEQKVDIDAVWMISDDKKTYQITFYVEFGLVCDEILQELRKFRIGVKQGTKILIVPSTCIIGTEPDVQLLNQQDDKHHAITNDGSKFSILNREIGTTGSQESGLTLKRRIKNKINESDFKKSVRARLMVHQVVAAIRASTELTFDFVVLLVLASMLAAFGLLENSTVIIVASMLVSPLMNPILGIAFGLSVREHSLWKRGLWNEIIGLIICLASGFVLGLFTTFAETKWGSSSTFPTTEMRSRGDVKRLWVGVLIALPSGAGVALSVLGGNTGSLVGVAISASLLPPAVNCGLLFAYALLGASFPSVAAIHSGTRNDDDPNQQQFHFKNLSQPQSIMANCEKYVNNNYNPLYSCNLATEAGILGACSFLLTIVNILCIITMALIILRIKEVVPLPQINDDIAQFFHHDVKIARDYNKTILQEERRDSTNQLAQTIANKWKTLRSLSSAGLQQIQEQNEMAKSKNDHTLNGDDGFTKVNDTENNIDYFQRQMNNSARRKLYRLQSFAKGYGLDVFNRNDYELASPNSREKVQTMARDLVQFSAETQQVDLSRYIPYGVTNEQLSPYRDMNELLPPKWNEIFVYEQQLKKCTTQPQRSYSFKEPKFHLKKNESSNHSFPENKQSTPVVQRVSSLQEIAAAIVINTDSFVYPKITTKIPVKPFQLTKPIDFQFPATNEQESTTVL</sequence>
<proteinExistence type="predicted"/>
<evidence type="ECO:0000313" key="2">
    <source>
        <dbReference type="EMBL" id="CAF1072141.1"/>
    </source>
</evidence>
<dbReference type="OrthoDB" id="543859at2759"/>
<gene>
    <name evidence="2" type="ORF">GPM918_LOCUS17330</name>
    <name evidence="3" type="ORF">SRO942_LOCUS17329</name>
</gene>
<feature type="transmembrane region" description="Helical" evidence="1">
    <location>
        <begin position="246"/>
        <end position="266"/>
    </location>
</feature>
<dbReference type="PANTHER" id="PTHR20992:SF9">
    <property type="entry name" value="AT15442P-RELATED"/>
    <property type="match status" value="1"/>
</dbReference>
<dbReference type="EMBL" id="CAJNOQ010004744">
    <property type="protein sequence ID" value="CAF1072141.1"/>
    <property type="molecule type" value="Genomic_DNA"/>
</dbReference>
<protein>
    <submittedName>
        <fullName evidence="2">Uncharacterized protein</fullName>
    </submittedName>
</protein>
<dbReference type="InterPro" id="IPR005240">
    <property type="entry name" value="DUF389"/>
</dbReference>
<feature type="transmembrane region" description="Helical" evidence="1">
    <location>
        <begin position="272"/>
        <end position="293"/>
    </location>
</feature>
<organism evidence="2 4">
    <name type="scientific">Didymodactylos carnosus</name>
    <dbReference type="NCBI Taxonomy" id="1234261"/>
    <lineage>
        <taxon>Eukaryota</taxon>
        <taxon>Metazoa</taxon>
        <taxon>Spiralia</taxon>
        <taxon>Gnathifera</taxon>
        <taxon>Rotifera</taxon>
        <taxon>Eurotatoria</taxon>
        <taxon>Bdelloidea</taxon>
        <taxon>Philodinida</taxon>
        <taxon>Philodinidae</taxon>
        <taxon>Didymodactylos</taxon>
    </lineage>
</organism>
<feature type="transmembrane region" description="Helical" evidence="1">
    <location>
        <begin position="464"/>
        <end position="490"/>
    </location>
</feature>
<keyword evidence="1" id="KW-1133">Transmembrane helix</keyword>
<comment type="caution">
    <text evidence="2">The sequence shown here is derived from an EMBL/GenBank/DDBJ whole genome shotgun (WGS) entry which is preliminary data.</text>
</comment>